<evidence type="ECO:0000313" key="2">
    <source>
        <dbReference type="Proteomes" id="UP000587527"/>
    </source>
</evidence>
<dbReference type="EMBL" id="JACHMN010000002">
    <property type="protein sequence ID" value="MBB5871740.1"/>
    <property type="molecule type" value="Genomic_DNA"/>
</dbReference>
<name>A0A841BYE6_9ACTN</name>
<evidence type="ECO:0000313" key="1">
    <source>
        <dbReference type="EMBL" id="MBB5871740.1"/>
    </source>
</evidence>
<sequence>MAQALTVVDATDFDLVAESDEAAILRDHVRHYEFLSADVTVWRKR</sequence>
<dbReference type="RefSeq" id="WP_184839993.1">
    <property type="nucleotide sequence ID" value="NZ_JACHMN010000002.1"/>
</dbReference>
<accession>A0A841BYE6</accession>
<protein>
    <submittedName>
        <fullName evidence="1">Uncharacterized protein</fullName>
    </submittedName>
</protein>
<organism evidence="1 2">
    <name type="scientific">Allocatelliglobosispora scoriae</name>
    <dbReference type="NCBI Taxonomy" id="643052"/>
    <lineage>
        <taxon>Bacteria</taxon>
        <taxon>Bacillati</taxon>
        <taxon>Actinomycetota</taxon>
        <taxon>Actinomycetes</taxon>
        <taxon>Micromonosporales</taxon>
        <taxon>Micromonosporaceae</taxon>
        <taxon>Allocatelliglobosispora</taxon>
    </lineage>
</organism>
<dbReference type="AlphaFoldDB" id="A0A841BYE6"/>
<keyword evidence="2" id="KW-1185">Reference proteome</keyword>
<comment type="caution">
    <text evidence="1">The sequence shown here is derived from an EMBL/GenBank/DDBJ whole genome shotgun (WGS) entry which is preliminary data.</text>
</comment>
<dbReference type="Proteomes" id="UP000587527">
    <property type="component" value="Unassembled WGS sequence"/>
</dbReference>
<gene>
    <name evidence="1" type="ORF">F4553_005119</name>
</gene>
<reference evidence="1 2" key="1">
    <citation type="submission" date="2020-08" db="EMBL/GenBank/DDBJ databases">
        <title>Sequencing the genomes of 1000 actinobacteria strains.</title>
        <authorList>
            <person name="Klenk H.-P."/>
        </authorList>
    </citation>
    <scope>NUCLEOTIDE SEQUENCE [LARGE SCALE GENOMIC DNA]</scope>
    <source>
        <strain evidence="1 2">DSM 45362</strain>
    </source>
</reference>
<proteinExistence type="predicted"/>